<proteinExistence type="predicted"/>
<sequence length="437" mass="45353">MLTNPVVLSVIVMTILCLLKLNVILSLVVAAIIGGFVAGMSLGDTMGVLVGGMGGNAETALSYILLGALATAIAKTGAADILALKIAKLIKGKGIVLLLVIAFVACLSGTVIPVHIAFIPILIPPLLAIMNKMKMDRRAAACALAFGLKAPYITLPVGYGLIYHNIIRDQMGLSGMEISTGMVWRANWVAGLAMLTGLVIALIVYSKPREYNMLDKAIDETAASLDNQEEIKVTGKHYATLVAGVAALVIQLKWGSMPLGAMGGLLVMLISRAIKWNDIEEMMHGGIKLMGLIAFVMLVASGYAAVMRETGGVEALVEAATSMMAGSKFIAATIMILLGLVITMGIGTSFGTVPIIAAIYCPLASALGFSVKATILLIAVAAALGDAGSPASDTTLGPTAGLNADGQHDHIWDTCVPTFLCYNVPLVIFGIIGAVIF</sequence>
<organism evidence="9 10">
    <name type="scientific">Crassaminicella thermophila</name>
    <dbReference type="NCBI Taxonomy" id="2599308"/>
    <lineage>
        <taxon>Bacteria</taxon>
        <taxon>Bacillati</taxon>
        <taxon>Bacillota</taxon>
        <taxon>Clostridia</taxon>
        <taxon>Eubacteriales</taxon>
        <taxon>Clostridiaceae</taxon>
        <taxon>Crassaminicella</taxon>
    </lineage>
</organism>
<feature type="transmembrane region" description="Helical" evidence="6">
    <location>
        <begin position="95"/>
        <end position="123"/>
    </location>
</feature>
<reference evidence="9 10" key="1">
    <citation type="submission" date="2019-07" db="EMBL/GenBank/DDBJ databases">
        <title>Complete genome of Crassaminicella thermophila SY095.</title>
        <authorList>
            <person name="Li X."/>
        </authorList>
    </citation>
    <scope>NUCLEOTIDE SEQUENCE [LARGE SCALE GENOMIC DNA]</scope>
    <source>
        <strain evidence="9 10">SY095</strain>
    </source>
</reference>
<accession>A0A5C0S8S5</accession>
<feature type="domain" description="Na+/H+ antiporter NhaC-like C-terminal" evidence="7">
    <location>
        <begin position="145"/>
        <end position="431"/>
    </location>
</feature>
<feature type="transmembrane region" description="Helical" evidence="6">
    <location>
        <begin position="7"/>
        <end position="40"/>
    </location>
</feature>
<keyword evidence="10" id="KW-1185">Reference proteome</keyword>
<dbReference type="AlphaFoldDB" id="A0A5C0S8S5"/>
<evidence type="ECO:0000256" key="2">
    <source>
        <dbReference type="ARBA" id="ARBA00022475"/>
    </source>
</evidence>
<evidence type="ECO:0000256" key="5">
    <source>
        <dbReference type="ARBA" id="ARBA00023136"/>
    </source>
</evidence>
<comment type="subcellular location">
    <subcellularLocation>
        <location evidence="1">Cell membrane</location>
        <topology evidence="1">Multi-pass membrane protein</topology>
    </subcellularLocation>
</comment>
<dbReference type="InterPro" id="IPR018461">
    <property type="entry name" value="Na/H_Antiport_NhaC-like_C"/>
</dbReference>
<evidence type="ECO:0000313" key="10">
    <source>
        <dbReference type="Proteomes" id="UP000324646"/>
    </source>
</evidence>
<dbReference type="Proteomes" id="UP000324646">
    <property type="component" value="Chromosome"/>
</dbReference>
<feature type="transmembrane region" description="Helical" evidence="6">
    <location>
        <begin position="254"/>
        <end position="274"/>
    </location>
</feature>
<dbReference type="Pfam" id="PF03553">
    <property type="entry name" value="Na_H_antiporter"/>
    <property type="match status" value="1"/>
</dbReference>
<dbReference type="Pfam" id="PF13726">
    <property type="entry name" value="Na_H_antiport_2"/>
    <property type="match status" value="1"/>
</dbReference>
<evidence type="ECO:0000256" key="4">
    <source>
        <dbReference type="ARBA" id="ARBA00022989"/>
    </source>
</evidence>
<dbReference type="GO" id="GO:0005886">
    <property type="term" value="C:plasma membrane"/>
    <property type="evidence" value="ECO:0007669"/>
    <property type="project" value="UniProtKB-SubCell"/>
</dbReference>
<feature type="transmembrane region" description="Helical" evidence="6">
    <location>
        <begin position="60"/>
        <end position="83"/>
    </location>
</feature>
<dbReference type="PANTHER" id="PTHR37821:SF1">
    <property type="entry name" value="AMINO ACID TRANSPORTER YUIF-RELATED"/>
    <property type="match status" value="1"/>
</dbReference>
<dbReference type="RefSeq" id="WP_148808140.1">
    <property type="nucleotide sequence ID" value="NZ_CP042243.1"/>
</dbReference>
<evidence type="ECO:0000256" key="3">
    <source>
        <dbReference type="ARBA" id="ARBA00022692"/>
    </source>
</evidence>
<feature type="transmembrane region" description="Helical" evidence="6">
    <location>
        <begin position="183"/>
        <end position="205"/>
    </location>
</feature>
<evidence type="ECO:0000259" key="7">
    <source>
        <dbReference type="Pfam" id="PF03553"/>
    </source>
</evidence>
<feature type="transmembrane region" description="Helical" evidence="6">
    <location>
        <begin position="416"/>
        <end position="436"/>
    </location>
</feature>
<protein>
    <submittedName>
        <fullName evidence="9">TRAP transporter large permease subunit</fullName>
    </submittedName>
</protein>
<dbReference type="PRINTS" id="PR00173">
    <property type="entry name" value="EDTRNSPORT"/>
</dbReference>
<keyword evidence="5 6" id="KW-0472">Membrane</keyword>
<name>A0A5C0S8S5_CRATE</name>
<dbReference type="KEGG" id="crs:FQB35_01050"/>
<evidence type="ECO:0000259" key="8">
    <source>
        <dbReference type="Pfam" id="PF13726"/>
    </source>
</evidence>
<feature type="transmembrane region" description="Helical" evidence="6">
    <location>
        <begin position="143"/>
        <end position="162"/>
    </location>
</feature>
<gene>
    <name evidence="9" type="ORF">FQB35_01050</name>
</gene>
<feature type="transmembrane region" description="Helical" evidence="6">
    <location>
        <begin position="326"/>
        <end position="347"/>
    </location>
</feature>
<evidence type="ECO:0000256" key="6">
    <source>
        <dbReference type="SAM" id="Phobius"/>
    </source>
</evidence>
<dbReference type="OrthoDB" id="9772446at2"/>
<dbReference type="PANTHER" id="PTHR37821">
    <property type="entry name" value="AMINO ACID TRANSPORTER YUIF-RELATED"/>
    <property type="match status" value="1"/>
</dbReference>
<dbReference type="InterPro" id="IPR052576">
    <property type="entry name" value="AA_Transporter-Related"/>
</dbReference>
<dbReference type="EMBL" id="CP042243">
    <property type="protein sequence ID" value="QEK11065.1"/>
    <property type="molecule type" value="Genomic_DNA"/>
</dbReference>
<keyword evidence="3 6" id="KW-0812">Transmembrane</keyword>
<keyword evidence="2" id="KW-1003">Cell membrane</keyword>
<keyword evidence="4 6" id="KW-1133">Transmembrane helix</keyword>
<feature type="domain" description="Putative Na+/H+ antiporter N-terminal" evidence="8">
    <location>
        <begin position="4"/>
        <end position="90"/>
    </location>
</feature>
<evidence type="ECO:0000256" key="1">
    <source>
        <dbReference type="ARBA" id="ARBA00004651"/>
    </source>
</evidence>
<feature type="transmembrane region" description="Helical" evidence="6">
    <location>
        <begin position="286"/>
        <end position="306"/>
    </location>
</feature>
<evidence type="ECO:0000313" key="9">
    <source>
        <dbReference type="EMBL" id="QEK11065.1"/>
    </source>
</evidence>
<dbReference type="InterPro" id="IPR032813">
    <property type="entry name" value="Na_H_antiport_N"/>
</dbReference>
<feature type="transmembrane region" description="Helical" evidence="6">
    <location>
        <begin position="359"/>
        <end position="384"/>
    </location>
</feature>